<evidence type="ECO:0000256" key="6">
    <source>
        <dbReference type="ARBA" id="ARBA00053369"/>
    </source>
</evidence>
<evidence type="ECO:0000256" key="3">
    <source>
        <dbReference type="ARBA" id="ARBA00022801"/>
    </source>
</evidence>
<dbReference type="GO" id="GO:0009117">
    <property type="term" value="P:nucleotide metabolic process"/>
    <property type="evidence" value="ECO:0007669"/>
    <property type="project" value="UniProtKB-KW"/>
</dbReference>
<keyword evidence="11" id="KW-1185">Reference proteome</keyword>
<dbReference type="EC" id="3.6.1.-" evidence="9"/>
<evidence type="ECO:0000256" key="5">
    <source>
        <dbReference type="ARBA" id="ARBA00050213"/>
    </source>
</evidence>
<dbReference type="GO" id="GO:0047429">
    <property type="term" value="F:nucleoside triphosphate diphosphatase activity"/>
    <property type="evidence" value="ECO:0007669"/>
    <property type="project" value="InterPro"/>
</dbReference>
<evidence type="ECO:0000313" key="10">
    <source>
        <dbReference type="EMBL" id="MBE8717728.1"/>
    </source>
</evidence>
<dbReference type="RefSeq" id="WP_193909744.1">
    <property type="nucleotide sequence ID" value="NZ_PRDL01000001.1"/>
</dbReference>
<reference evidence="10" key="1">
    <citation type="submission" date="2018-07" db="EMBL/GenBank/DDBJ databases">
        <title>Genome assembly of strain Ka43.</title>
        <authorList>
            <person name="Kukolya J."/>
            <person name="Nagy I."/>
            <person name="Horvath B."/>
            <person name="Toth A."/>
        </authorList>
    </citation>
    <scope>NUCLEOTIDE SEQUENCE</scope>
    <source>
        <strain evidence="10">KB43</strain>
    </source>
</reference>
<keyword evidence="4 9" id="KW-0546">Nucleotide metabolism</keyword>
<dbReference type="GO" id="GO:0005737">
    <property type="term" value="C:cytoplasm"/>
    <property type="evidence" value="ECO:0007669"/>
    <property type="project" value="UniProtKB-SubCell"/>
</dbReference>
<comment type="function">
    <text evidence="6 9">Nucleoside triphosphate pyrophosphatase that hydrolyzes 7-methyl-GTP (m(7)GTP). May have a dual role in cell division arrest and in preventing the incorporation of modified nucleotides into cellular nucleic acids.</text>
</comment>
<dbReference type="Proteomes" id="UP000652567">
    <property type="component" value="Unassembled WGS sequence"/>
</dbReference>
<sequence length="197" mass="21911">MLPLILASSSRYRRQLLDKLQLPYIWHSPDIDETPQANESPEQLVKRLARQKALALRDHFSENLIIGSDQVATLEGRILGKPGTHQKAVQQLLLMQGKSVDFITGLALLNSKSGNLQVISDIFSVTFRQLTAAEIDNYLLREQPYDCAGSFKCEGLGIGLFSSMNGSDPNSLIGLPLIQLTNLLQQENVHLFRQAVD</sequence>
<dbReference type="AlphaFoldDB" id="A0A928V2S6"/>
<dbReference type="PANTHER" id="PTHR43213">
    <property type="entry name" value="BIFUNCTIONAL DTTP/UTP PYROPHOSPHATASE/METHYLTRANSFERASE PROTEIN-RELATED"/>
    <property type="match status" value="1"/>
</dbReference>
<organism evidence="10 11">
    <name type="scientific">Cellvibrio polysaccharolyticus</name>
    <dbReference type="NCBI Taxonomy" id="2082724"/>
    <lineage>
        <taxon>Bacteria</taxon>
        <taxon>Pseudomonadati</taxon>
        <taxon>Pseudomonadota</taxon>
        <taxon>Gammaproteobacteria</taxon>
        <taxon>Cellvibrionales</taxon>
        <taxon>Cellvibrionaceae</taxon>
        <taxon>Cellvibrio</taxon>
    </lineage>
</organism>
<dbReference type="FunFam" id="3.90.950.10:FF:000005">
    <property type="entry name" value="7-methyl-GTP pyrophosphatase"/>
    <property type="match status" value="1"/>
</dbReference>
<name>A0A928V2S6_9GAMM</name>
<comment type="cofactor">
    <cofactor evidence="9">
        <name>a divalent metal cation</name>
        <dbReference type="ChEBI" id="CHEBI:60240"/>
    </cofactor>
</comment>
<dbReference type="InterPro" id="IPR029001">
    <property type="entry name" value="ITPase-like_fam"/>
</dbReference>
<dbReference type="SUPFAM" id="SSF52972">
    <property type="entry name" value="ITPase-like"/>
    <property type="match status" value="1"/>
</dbReference>
<dbReference type="EMBL" id="PRDL01000001">
    <property type="protein sequence ID" value="MBE8717728.1"/>
    <property type="molecule type" value="Genomic_DNA"/>
</dbReference>
<comment type="similarity">
    <text evidence="7 9">Belongs to the Maf family. YceF subfamily.</text>
</comment>
<comment type="subcellular location">
    <subcellularLocation>
        <location evidence="1 9">Cytoplasm</location>
    </subcellularLocation>
</comment>
<evidence type="ECO:0000313" key="11">
    <source>
        <dbReference type="Proteomes" id="UP000652567"/>
    </source>
</evidence>
<proteinExistence type="inferred from homology"/>
<comment type="caution">
    <text evidence="9">Lacks conserved residue(s) required for the propagation of feature annotation.</text>
</comment>
<dbReference type="Pfam" id="PF02545">
    <property type="entry name" value="Maf"/>
    <property type="match status" value="1"/>
</dbReference>
<feature type="site" description="Important for substrate specificity" evidence="9">
    <location>
        <position position="12"/>
    </location>
</feature>
<accession>A0A928V2S6</accession>
<evidence type="ECO:0000256" key="7">
    <source>
        <dbReference type="ARBA" id="ARBA00060749"/>
    </source>
</evidence>
<keyword evidence="2 9" id="KW-0963">Cytoplasm</keyword>
<feature type="active site" description="Proton acceptor" evidence="9">
    <location>
        <position position="69"/>
    </location>
</feature>
<comment type="catalytic activity">
    <reaction evidence="5 9">
        <text>N(7)-methyl-GTP + H2O = N(7)-methyl-GMP + diphosphate + H(+)</text>
        <dbReference type="Rhea" id="RHEA:58744"/>
        <dbReference type="ChEBI" id="CHEBI:15377"/>
        <dbReference type="ChEBI" id="CHEBI:15378"/>
        <dbReference type="ChEBI" id="CHEBI:33019"/>
        <dbReference type="ChEBI" id="CHEBI:58285"/>
        <dbReference type="ChEBI" id="CHEBI:87133"/>
    </reaction>
</comment>
<comment type="caution">
    <text evidence="10">The sequence shown here is derived from an EMBL/GenBank/DDBJ whole genome shotgun (WGS) entry which is preliminary data.</text>
</comment>
<dbReference type="PANTHER" id="PTHR43213:SF10">
    <property type="entry name" value="7-METHYL-GTP PYROPHOSPHATASE"/>
    <property type="match status" value="1"/>
</dbReference>
<dbReference type="InterPro" id="IPR003697">
    <property type="entry name" value="Maf-like"/>
</dbReference>
<dbReference type="PIRSF" id="PIRSF006305">
    <property type="entry name" value="Maf"/>
    <property type="match status" value="1"/>
</dbReference>
<evidence type="ECO:0000256" key="4">
    <source>
        <dbReference type="ARBA" id="ARBA00023080"/>
    </source>
</evidence>
<evidence type="ECO:0000256" key="8">
    <source>
        <dbReference type="ARBA" id="ARBA00068163"/>
    </source>
</evidence>
<keyword evidence="3 9" id="KW-0378">Hydrolase</keyword>
<dbReference type="Gene3D" id="3.90.950.10">
    <property type="match status" value="1"/>
</dbReference>
<evidence type="ECO:0000256" key="9">
    <source>
        <dbReference type="HAMAP-Rule" id="MF_00528"/>
    </source>
</evidence>
<feature type="site" description="Important for substrate specificity" evidence="9">
    <location>
        <position position="154"/>
    </location>
</feature>
<dbReference type="HAMAP" id="MF_00528">
    <property type="entry name" value="Maf"/>
    <property type="match status" value="1"/>
</dbReference>
<dbReference type="CDD" id="cd00555">
    <property type="entry name" value="Maf"/>
    <property type="match status" value="1"/>
</dbReference>
<gene>
    <name evidence="10" type="ORF">C4F51_11090</name>
</gene>
<evidence type="ECO:0000256" key="1">
    <source>
        <dbReference type="ARBA" id="ARBA00004496"/>
    </source>
</evidence>
<feature type="site" description="Important for substrate specificity" evidence="9">
    <location>
        <position position="70"/>
    </location>
</feature>
<evidence type="ECO:0000256" key="2">
    <source>
        <dbReference type="ARBA" id="ARBA00022490"/>
    </source>
</evidence>
<dbReference type="NCBIfam" id="TIGR00172">
    <property type="entry name" value="maf"/>
    <property type="match status" value="1"/>
</dbReference>
<protein>
    <recommendedName>
        <fullName evidence="8 9">7-methyl-GTP pyrophosphatase</fullName>
        <shortName evidence="9">m(7)GTP pyrophosphatase</shortName>
        <ecNumber evidence="9">3.6.1.-</ecNumber>
    </recommendedName>
</protein>